<accession>A0ABP1XWZ1</accession>
<feature type="transmembrane region" description="Helical" evidence="1">
    <location>
        <begin position="7"/>
        <end position="26"/>
    </location>
</feature>
<evidence type="ECO:0000313" key="3">
    <source>
        <dbReference type="Proteomes" id="UP000032811"/>
    </source>
</evidence>
<dbReference type="EMBL" id="LN679998">
    <property type="protein sequence ID" value="CEJ74494.1"/>
    <property type="molecule type" value="Genomic_DNA"/>
</dbReference>
<name>A0ABP1XWZ1_PARSO</name>
<keyword evidence="1" id="KW-1133">Transmembrane helix</keyword>
<keyword evidence="1" id="KW-0812">Transmembrane</keyword>
<evidence type="ECO:0008006" key="4">
    <source>
        <dbReference type="Google" id="ProtNLM"/>
    </source>
</evidence>
<evidence type="ECO:0000313" key="2">
    <source>
        <dbReference type="EMBL" id="CEJ74494.1"/>
    </source>
</evidence>
<organism evidence="2 3">
    <name type="scientific">Paraclostridium sordellii</name>
    <name type="common">Clostridium sordellii</name>
    <dbReference type="NCBI Taxonomy" id="1505"/>
    <lineage>
        <taxon>Bacteria</taxon>
        <taxon>Bacillati</taxon>
        <taxon>Bacillota</taxon>
        <taxon>Clostridia</taxon>
        <taxon>Peptostreptococcales</taxon>
        <taxon>Peptostreptococcaceae</taxon>
        <taxon>Paraclostridium</taxon>
    </lineage>
</organism>
<dbReference type="Proteomes" id="UP000032811">
    <property type="component" value="Chromosome 1"/>
</dbReference>
<proteinExistence type="predicted"/>
<keyword evidence="1" id="KW-0472">Membrane</keyword>
<dbReference type="RefSeq" id="WP_057545657.1">
    <property type="nucleotide sequence ID" value="NZ_CDNJ01000003.1"/>
</dbReference>
<reference evidence="2 3" key="1">
    <citation type="submission" date="2014-11" db="EMBL/GenBank/DDBJ databases">
        <authorList>
            <person name="Aslett M.A."/>
            <person name="De Silva N."/>
        </authorList>
    </citation>
    <scope>NUCLEOTIDE SEQUENCE [LARGE SCALE GENOMIC DNA]</scope>
    <source>
        <strain evidence="2 3">ATCC9714</strain>
    </source>
</reference>
<gene>
    <name evidence="2" type="ORF">ATCC9714_23821</name>
</gene>
<protein>
    <recommendedName>
        <fullName evidence="4">Lipoprotein</fullName>
    </recommendedName>
</protein>
<keyword evidence="3" id="KW-1185">Reference proteome</keyword>
<sequence>MNKKLSISVLIITVASLIGIGIGIVFNEPSYDLVDVQGSKENLGDVLFLQRQNSDLYKSIQSIVSKDGFEVKKYKNNEKFRSEYNQLIISNPDLFNDSSPYGSGIYKSNENIGYVESLSQTYNENGEFVQEFTIHNKNIKTGEINEYHFTLPEKIESDGNIEHAFVVGIKNDKVYILNSLVAHMNYNRKGEVTSIGDSSLNLYTFNLSTQKVKKNNTYKTFEKDDYKAIFNLATGFNRDNKIYTLVEQVNLKDKSKVDYYLVYYDIDTNEFKNIKEPVIKDSTSPLLGGNITIGADVEGDILYLLQHNKGEKENINIELSKIDLKNDKIDYVDRDYKTGNVDDNYDVIDFRVLNNKIYMCINSWKESNEKYSKNQKKKNSIVVLDEKTGQIIYIGEYINDSLAYPNNDILTKDEL</sequence>
<evidence type="ECO:0000256" key="1">
    <source>
        <dbReference type="SAM" id="Phobius"/>
    </source>
</evidence>
<dbReference type="GeneID" id="97538211"/>